<keyword evidence="2" id="KW-1185">Reference proteome</keyword>
<comment type="caution">
    <text evidence="1">The sequence shown here is derived from an EMBL/GenBank/DDBJ whole genome shotgun (WGS) entry which is preliminary data.</text>
</comment>
<protein>
    <submittedName>
        <fullName evidence="1">Uncharacterized protein</fullName>
    </submittedName>
</protein>
<accession>A0ABV4G7B0</accession>
<dbReference type="EMBL" id="JBGBZN010000001">
    <property type="protein sequence ID" value="MEY9467789.1"/>
    <property type="molecule type" value="Genomic_DNA"/>
</dbReference>
<sequence length="128" mass="14931">MFLASDSKSQDWTDQIEALRLGLRCFECREGRNLLVEFRWAAAMRSRRHASRRLRDRDLGAPFRRYAPPSRSAVIEIDQENLAISSLCRELAKVFSEEISPRNLRDLKAELLTQLRDLARRPRGHEPP</sequence>
<gene>
    <name evidence="1" type="ORF">ABH992_000188</name>
</gene>
<dbReference type="Proteomes" id="UP001565474">
    <property type="component" value="Unassembled WGS sequence"/>
</dbReference>
<evidence type="ECO:0000313" key="1">
    <source>
        <dbReference type="EMBL" id="MEY9467789.1"/>
    </source>
</evidence>
<proteinExistence type="predicted"/>
<organism evidence="1 2">
    <name type="scientific">Bradyrhizobium yuanmingense</name>
    <dbReference type="NCBI Taxonomy" id="108015"/>
    <lineage>
        <taxon>Bacteria</taxon>
        <taxon>Pseudomonadati</taxon>
        <taxon>Pseudomonadota</taxon>
        <taxon>Alphaproteobacteria</taxon>
        <taxon>Hyphomicrobiales</taxon>
        <taxon>Nitrobacteraceae</taxon>
        <taxon>Bradyrhizobium</taxon>
    </lineage>
</organism>
<reference evidence="1 2" key="1">
    <citation type="submission" date="2024-07" db="EMBL/GenBank/DDBJ databases">
        <title>Genomic Encyclopedia of Type Strains, Phase V (KMG-V): Genome sequencing to study the core and pangenomes of soil and plant-associated prokaryotes.</title>
        <authorList>
            <person name="Whitman W."/>
        </authorList>
    </citation>
    <scope>NUCLEOTIDE SEQUENCE [LARGE SCALE GENOMIC DNA]</scope>
    <source>
        <strain evidence="1 2">USDA 222</strain>
    </source>
</reference>
<evidence type="ECO:0000313" key="2">
    <source>
        <dbReference type="Proteomes" id="UP001565474"/>
    </source>
</evidence>
<name>A0ABV4G7B0_9BRAD</name>
<dbReference type="RefSeq" id="WP_157785350.1">
    <property type="nucleotide sequence ID" value="NZ_JBGBYD010000001.1"/>
</dbReference>